<dbReference type="Proteomes" id="UP001066276">
    <property type="component" value="Chromosome 8"/>
</dbReference>
<dbReference type="EMBL" id="JANPWB010000012">
    <property type="protein sequence ID" value="KAJ1120889.1"/>
    <property type="molecule type" value="Genomic_DNA"/>
</dbReference>
<evidence type="ECO:0000313" key="1">
    <source>
        <dbReference type="EMBL" id="KAJ1120889.1"/>
    </source>
</evidence>
<reference evidence="1" key="1">
    <citation type="journal article" date="2022" name="bioRxiv">
        <title>Sequencing and chromosome-scale assembly of the giantPleurodeles waltlgenome.</title>
        <authorList>
            <person name="Brown T."/>
            <person name="Elewa A."/>
            <person name="Iarovenko S."/>
            <person name="Subramanian E."/>
            <person name="Araus A.J."/>
            <person name="Petzold A."/>
            <person name="Susuki M."/>
            <person name="Suzuki K.-i.T."/>
            <person name="Hayashi T."/>
            <person name="Toyoda A."/>
            <person name="Oliveira C."/>
            <person name="Osipova E."/>
            <person name="Leigh N.D."/>
            <person name="Simon A."/>
            <person name="Yun M.H."/>
        </authorList>
    </citation>
    <scope>NUCLEOTIDE SEQUENCE</scope>
    <source>
        <strain evidence="1">20211129_DDA</strain>
        <tissue evidence="1">Liver</tissue>
    </source>
</reference>
<proteinExistence type="predicted"/>
<keyword evidence="2" id="KW-1185">Reference proteome</keyword>
<evidence type="ECO:0000313" key="2">
    <source>
        <dbReference type="Proteomes" id="UP001066276"/>
    </source>
</evidence>
<dbReference type="AlphaFoldDB" id="A0AAV7P220"/>
<organism evidence="1 2">
    <name type="scientific">Pleurodeles waltl</name>
    <name type="common">Iberian ribbed newt</name>
    <dbReference type="NCBI Taxonomy" id="8319"/>
    <lineage>
        <taxon>Eukaryota</taxon>
        <taxon>Metazoa</taxon>
        <taxon>Chordata</taxon>
        <taxon>Craniata</taxon>
        <taxon>Vertebrata</taxon>
        <taxon>Euteleostomi</taxon>
        <taxon>Amphibia</taxon>
        <taxon>Batrachia</taxon>
        <taxon>Caudata</taxon>
        <taxon>Salamandroidea</taxon>
        <taxon>Salamandridae</taxon>
        <taxon>Pleurodelinae</taxon>
        <taxon>Pleurodeles</taxon>
    </lineage>
</organism>
<protein>
    <submittedName>
        <fullName evidence="1">Uncharacterized protein</fullName>
    </submittedName>
</protein>
<sequence length="66" mass="7618">MKSGTPLFFDDFQLVHDEEYIVYRDRIKFAITARAARNLDLLSEIIKVPQELLVPILATEKVESPL</sequence>
<accession>A0AAV7P220</accession>
<comment type="caution">
    <text evidence="1">The sequence shown here is derived from an EMBL/GenBank/DDBJ whole genome shotgun (WGS) entry which is preliminary data.</text>
</comment>
<name>A0AAV7P220_PLEWA</name>
<gene>
    <name evidence="1" type="ORF">NDU88_009038</name>
</gene>